<organism evidence="1 2">
    <name type="scientific">Effusibacillus consociatus</name>
    <dbReference type="NCBI Taxonomy" id="1117041"/>
    <lineage>
        <taxon>Bacteria</taxon>
        <taxon>Bacillati</taxon>
        <taxon>Bacillota</taxon>
        <taxon>Bacilli</taxon>
        <taxon>Bacillales</taxon>
        <taxon>Alicyclobacillaceae</taxon>
        <taxon>Effusibacillus</taxon>
    </lineage>
</organism>
<comment type="caution">
    <text evidence="1">The sequence shown here is derived from an EMBL/GenBank/DDBJ whole genome shotgun (WGS) entry which is preliminary data.</text>
</comment>
<keyword evidence="2" id="KW-1185">Reference proteome</keyword>
<reference evidence="2" key="1">
    <citation type="journal article" date="2019" name="Int. J. Syst. Evol. Microbiol.">
        <title>The Global Catalogue of Microorganisms (GCM) 10K type strain sequencing project: providing services to taxonomists for standard genome sequencing and annotation.</title>
        <authorList>
            <consortium name="The Broad Institute Genomics Platform"/>
            <consortium name="The Broad Institute Genome Sequencing Center for Infectious Disease"/>
            <person name="Wu L."/>
            <person name="Ma J."/>
        </authorList>
    </citation>
    <scope>NUCLEOTIDE SEQUENCE [LARGE SCALE GENOMIC DNA]</scope>
    <source>
        <strain evidence="2">WYCCWR 12678</strain>
    </source>
</reference>
<dbReference type="RefSeq" id="WP_380025109.1">
    <property type="nucleotide sequence ID" value="NZ_JBHSHC010000050.1"/>
</dbReference>
<name>A0ABV9PY38_9BACL</name>
<sequence length="76" mass="8953">MYGEIAKGEEAEMTVAELISRKKDAFGDEYLVIRESNGQCARVYRENLEDYLRQKGITELRQGEEFQYSIRNRRNS</sequence>
<evidence type="ECO:0000313" key="1">
    <source>
        <dbReference type="EMBL" id="MFC4767191.1"/>
    </source>
</evidence>
<dbReference type="Proteomes" id="UP001596002">
    <property type="component" value="Unassembled WGS sequence"/>
</dbReference>
<dbReference type="EMBL" id="JBHSHC010000050">
    <property type="protein sequence ID" value="MFC4767191.1"/>
    <property type="molecule type" value="Genomic_DNA"/>
</dbReference>
<accession>A0ABV9PY38</accession>
<evidence type="ECO:0000313" key="2">
    <source>
        <dbReference type="Proteomes" id="UP001596002"/>
    </source>
</evidence>
<proteinExistence type="predicted"/>
<protein>
    <submittedName>
        <fullName evidence="1">Uncharacterized protein</fullName>
    </submittedName>
</protein>
<gene>
    <name evidence="1" type="ORF">ACFO8Q_07410</name>
</gene>